<evidence type="ECO:0000256" key="2">
    <source>
        <dbReference type="ARBA" id="ARBA00022448"/>
    </source>
</evidence>
<dbReference type="GO" id="GO:0015267">
    <property type="term" value="F:channel activity"/>
    <property type="evidence" value="ECO:0007669"/>
    <property type="project" value="InterPro"/>
</dbReference>
<evidence type="ECO:0000313" key="8">
    <source>
        <dbReference type="Proteomes" id="UP000005233"/>
    </source>
</evidence>
<dbReference type="AlphaFoldDB" id="H8I9W3"/>
<sequence>MAEIGLIKRSLAELIGTYALVFLGTGAVVTAALLVQGQAPIAGNSFNVGFGMAEWLAIGLAFGVAIVIMAYTIGHISGTHINPAVSIALWATGRFPAKDAIAYIVAQLIGASLASLSVAAIWGMRAVDVGLGATTMGFGVTYWQAILSEAVATFFLMLAVMGTAVDRRAPAGWAGVAIGSTVAMSIVATGNVTGGSLNPARTFGPYLLDWLMGGANNWSQLPIYVIGPVIGAMVAAFLYSYIAGLKAEKPASEATAKK</sequence>
<feature type="transmembrane region" description="Helical" evidence="6">
    <location>
        <begin position="55"/>
        <end position="73"/>
    </location>
</feature>
<protein>
    <submittedName>
        <fullName evidence="7">Glycerol uptake facilitator and related permeases (Major Intrinsic Protein Family)</fullName>
    </submittedName>
</protein>
<dbReference type="EMBL" id="CP003243">
    <property type="protein sequence ID" value="AFD00923.1"/>
    <property type="molecule type" value="Genomic_DNA"/>
</dbReference>
<dbReference type="GeneID" id="11972345"/>
<dbReference type="OrthoDB" id="36050at2157"/>
<evidence type="ECO:0000256" key="5">
    <source>
        <dbReference type="ARBA" id="ARBA00023136"/>
    </source>
</evidence>
<reference evidence="7 8" key="1">
    <citation type="journal article" date="2012" name="J. Bacteriol.">
        <title>Complete genome sequence of a thermophilic methanogen, Methanocella conradii HZ254, isolated from Chinese rice field soil.</title>
        <authorList>
            <person name="Lu Z."/>
            <person name="Lu Y."/>
        </authorList>
    </citation>
    <scope>NUCLEOTIDE SEQUENCE [LARGE SCALE GENOMIC DNA]</scope>
    <source>
        <strain evidence="8">DSM 24694 / JCM 17849 / CGMCC 1.5162 / HZ254</strain>
    </source>
</reference>
<feature type="transmembrane region" description="Helical" evidence="6">
    <location>
        <begin position="12"/>
        <end position="35"/>
    </location>
</feature>
<organism evidence="7 8">
    <name type="scientific">Methanocella conradii (strain DSM 24694 / JCM 17849 / CGMCC 1.5162 / HZ254)</name>
    <dbReference type="NCBI Taxonomy" id="1041930"/>
    <lineage>
        <taxon>Archaea</taxon>
        <taxon>Methanobacteriati</taxon>
        <taxon>Methanobacteriota</taxon>
        <taxon>Stenosarchaea group</taxon>
        <taxon>Methanomicrobia</taxon>
        <taxon>Methanocellales</taxon>
        <taxon>Methanocellaceae</taxon>
        <taxon>Methanocella</taxon>
    </lineage>
</organism>
<keyword evidence="3 6" id="KW-0812">Transmembrane</keyword>
<dbReference type="InterPro" id="IPR000425">
    <property type="entry name" value="MIP"/>
</dbReference>
<feature type="transmembrane region" description="Helical" evidence="6">
    <location>
        <begin position="221"/>
        <end position="242"/>
    </location>
</feature>
<dbReference type="PRINTS" id="PR00783">
    <property type="entry name" value="MINTRINSICP"/>
</dbReference>
<feature type="transmembrane region" description="Helical" evidence="6">
    <location>
        <begin position="173"/>
        <end position="192"/>
    </location>
</feature>
<dbReference type="Pfam" id="PF00230">
    <property type="entry name" value="MIP"/>
    <property type="match status" value="1"/>
</dbReference>
<dbReference type="InterPro" id="IPR023271">
    <property type="entry name" value="Aquaporin-like"/>
</dbReference>
<dbReference type="HOGENOM" id="CLU_020019_3_2_2"/>
<dbReference type="InterPro" id="IPR022357">
    <property type="entry name" value="MIP_CS"/>
</dbReference>
<feature type="transmembrane region" description="Helical" evidence="6">
    <location>
        <begin position="142"/>
        <end position="161"/>
    </location>
</feature>
<dbReference type="GO" id="GO:0016020">
    <property type="term" value="C:membrane"/>
    <property type="evidence" value="ECO:0007669"/>
    <property type="project" value="UniProtKB-SubCell"/>
</dbReference>
<name>H8I9W3_METCZ</name>
<keyword evidence="4 6" id="KW-1133">Transmembrane helix</keyword>
<keyword evidence="5 6" id="KW-0472">Membrane</keyword>
<comment type="subcellular location">
    <subcellularLocation>
        <location evidence="1">Membrane</location>
        <topology evidence="1">Multi-pass membrane protein</topology>
    </subcellularLocation>
</comment>
<evidence type="ECO:0000256" key="6">
    <source>
        <dbReference type="SAM" id="Phobius"/>
    </source>
</evidence>
<dbReference type="Gene3D" id="1.20.1080.10">
    <property type="entry name" value="Glycerol uptake facilitator protein"/>
    <property type="match status" value="1"/>
</dbReference>
<dbReference type="eggNOG" id="arCOG04431">
    <property type="taxonomic scope" value="Archaea"/>
</dbReference>
<gene>
    <name evidence="7" type="ordered locus">Mtc_2187</name>
</gene>
<keyword evidence="2" id="KW-0813">Transport</keyword>
<dbReference type="PANTHER" id="PTHR45724">
    <property type="entry name" value="AQUAPORIN NIP2-1"/>
    <property type="match status" value="1"/>
</dbReference>
<evidence type="ECO:0000313" key="7">
    <source>
        <dbReference type="EMBL" id="AFD00923.1"/>
    </source>
</evidence>
<dbReference type="Proteomes" id="UP000005233">
    <property type="component" value="Chromosome"/>
</dbReference>
<keyword evidence="8" id="KW-1185">Reference proteome</keyword>
<feature type="transmembrane region" description="Helical" evidence="6">
    <location>
        <begin position="100"/>
        <end position="122"/>
    </location>
</feature>
<dbReference type="RefSeq" id="WP_014406754.1">
    <property type="nucleotide sequence ID" value="NC_017034.1"/>
</dbReference>
<evidence type="ECO:0000256" key="4">
    <source>
        <dbReference type="ARBA" id="ARBA00022989"/>
    </source>
</evidence>
<accession>H8I9W3</accession>
<dbReference type="PANTHER" id="PTHR45724:SF13">
    <property type="entry name" value="AQUAPORIN NIP1-1-RELATED"/>
    <property type="match status" value="1"/>
</dbReference>
<dbReference type="STRING" id="1041930.Mtc_2187"/>
<dbReference type="SMR" id="H8I9W3"/>
<evidence type="ECO:0000256" key="1">
    <source>
        <dbReference type="ARBA" id="ARBA00004141"/>
    </source>
</evidence>
<evidence type="ECO:0000256" key="3">
    <source>
        <dbReference type="ARBA" id="ARBA00022692"/>
    </source>
</evidence>
<proteinExistence type="predicted"/>
<dbReference type="InterPro" id="IPR034294">
    <property type="entry name" value="Aquaporin_transptr"/>
</dbReference>
<dbReference type="PROSITE" id="PS00221">
    <property type="entry name" value="MIP"/>
    <property type="match status" value="1"/>
</dbReference>
<dbReference type="SUPFAM" id="SSF81338">
    <property type="entry name" value="Aquaporin-like"/>
    <property type="match status" value="1"/>
</dbReference>
<dbReference type="KEGG" id="mez:Mtc_2187"/>